<feature type="domain" description="GP-PDE" evidence="1">
    <location>
        <begin position="24"/>
        <end position="243"/>
    </location>
</feature>
<organism evidence="2">
    <name type="scientific">marine metagenome</name>
    <dbReference type="NCBI Taxonomy" id="408172"/>
    <lineage>
        <taxon>unclassified sequences</taxon>
        <taxon>metagenomes</taxon>
        <taxon>ecological metagenomes</taxon>
    </lineage>
</organism>
<dbReference type="Gene3D" id="3.20.20.190">
    <property type="entry name" value="Phosphatidylinositol (PI) phosphodiesterase"/>
    <property type="match status" value="1"/>
</dbReference>
<evidence type="ECO:0000259" key="1">
    <source>
        <dbReference type="PROSITE" id="PS51704"/>
    </source>
</evidence>
<protein>
    <recommendedName>
        <fullName evidence="1">GP-PDE domain-containing protein</fullName>
    </recommendedName>
</protein>
<dbReference type="InterPro" id="IPR017946">
    <property type="entry name" value="PLC-like_Pdiesterase_TIM-brl"/>
</dbReference>
<dbReference type="EMBL" id="UINC01001039">
    <property type="protein sequence ID" value="SUZ68611.1"/>
    <property type="molecule type" value="Genomic_DNA"/>
</dbReference>
<dbReference type="PROSITE" id="PS51704">
    <property type="entry name" value="GP_PDE"/>
    <property type="match status" value="1"/>
</dbReference>
<dbReference type="SUPFAM" id="SSF51695">
    <property type="entry name" value="PLC-like phosphodiesterases"/>
    <property type="match status" value="1"/>
</dbReference>
<dbReference type="Pfam" id="PF03009">
    <property type="entry name" value="GDPD"/>
    <property type="match status" value="1"/>
</dbReference>
<gene>
    <name evidence="2" type="ORF">METZ01_LOCUS21465</name>
</gene>
<accession>A0A381PNL4</accession>
<dbReference type="PROSITE" id="PS50007">
    <property type="entry name" value="PIPLC_X_DOMAIN"/>
    <property type="match status" value="1"/>
</dbReference>
<dbReference type="PANTHER" id="PTHR46211">
    <property type="entry name" value="GLYCEROPHOSPHORYL DIESTER PHOSPHODIESTERASE"/>
    <property type="match status" value="1"/>
</dbReference>
<sequence length="248" mass="28052">MQAFDPIVQDARVQQRLPSLRHPPIKFAHRGARAHAPENTIDAFVTALRLGATGLESDVWLTADGVPVLDHDGLLRKGFRRQKIANFRRQELPSHIPALEELYRTCGNDFELSIDVKDSSAFQAILNTARDFQAETKLWLCHGDWRLTAKWRESTGARLVNSTRLRLMKDGPERHAAELTASGVDAVNLHHSDWTGGLTTLFHRFGRYCIAWDAQHERVISSLVRMGVDAIHSDHVDRLHAGFEQAER</sequence>
<evidence type="ECO:0000313" key="2">
    <source>
        <dbReference type="EMBL" id="SUZ68611.1"/>
    </source>
</evidence>
<name>A0A381PNL4_9ZZZZ</name>
<proteinExistence type="predicted"/>
<dbReference type="InterPro" id="IPR030395">
    <property type="entry name" value="GP_PDE_dom"/>
</dbReference>
<dbReference type="CDD" id="cd08556">
    <property type="entry name" value="GDPD"/>
    <property type="match status" value="1"/>
</dbReference>
<dbReference type="GO" id="GO:0006629">
    <property type="term" value="P:lipid metabolic process"/>
    <property type="evidence" value="ECO:0007669"/>
    <property type="project" value="InterPro"/>
</dbReference>
<reference evidence="2" key="1">
    <citation type="submission" date="2018-05" db="EMBL/GenBank/DDBJ databases">
        <authorList>
            <person name="Lanie J.A."/>
            <person name="Ng W.-L."/>
            <person name="Kazmierczak K.M."/>
            <person name="Andrzejewski T.M."/>
            <person name="Davidsen T.M."/>
            <person name="Wayne K.J."/>
            <person name="Tettelin H."/>
            <person name="Glass J.I."/>
            <person name="Rusch D."/>
            <person name="Podicherti R."/>
            <person name="Tsui H.-C.T."/>
            <person name="Winkler M.E."/>
        </authorList>
    </citation>
    <scope>NUCLEOTIDE SEQUENCE</scope>
</reference>
<dbReference type="PANTHER" id="PTHR46211:SF14">
    <property type="entry name" value="GLYCEROPHOSPHODIESTER PHOSPHODIESTERASE"/>
    <property type="match status" value="1"/>
</dbReference>
<dbReference type="AlphaFoldDB" id="A0A381PNL4"/>
<dbReference type="GO" id="GO:0008081">
    <property type="term" value="F:phosphoric diester hydrolase activity"/>
    <property type="evidence" value="ECO:0007669"/>
    <property type="project" value="InterPro"/>
</dbReference>